<dbReference type="PROSITE" id="PS51272">
    <property type="entry name" value="SLH"/>
    <property type="match status" value="3"/>
</dbReference>
<evidence type="ECO:0000313" key="5">
    <source>
        <dbReference type="EMBL" id="CAG7644110.1"/>
    </source>
</evidence>
<evidence type="ECO:0000259" key="4">
    <source>
        <dbReference type="PROSITE" id="PS51841"/>
    </source>
</evidence>
<dbReference type="PROSITE" id="PS50853">
    <property type="entry name" value="FN3"/>
    <property type="match status" value="1"/>
</dbReference>
<dbReference type="PROSITE" id="PS51841">
    <property type="entry name" value="LTD"/>
    <property type="match status" value="1"/>
</dbReference>
<feature type="domain" description="SLH" evidence="3">
    <location>
        <begin position="1230"/>
        <end position="1290"/>
    </location>
</feature>
<dbReference type="PANTHER" id="PTHR43308">
    <property type="entry name" value="OUTER MEMBRANE PROTEIN ALPHA-RELATED"/>
    <property type="match status" value="1"/>
</dbReference>
<dbReference type="InterPro" id="IPR003961">
    <property type="entry name" value="FN3_dom"/>
</dbReference>
<feature type="domain" description="LTD" evidence="4">
    <location>
        <begin position="28"/>
        <end position="183"/>
    </location>
</feature>
<comment type="caution">
    <text evidence="5">The sequence shown here is derived from an EMBL/GenBank/DDBJ whole genome shotgun (WGS) entry which is preliminary data.</text>
</comment>
<dbReference type="CDD" id="cd00063">
    <property type="entry name" value="FN3"/>
    <property type="match status" value="2"/>
</dbReference>
<dbReference type="InterPro" id="IPR051465">
    <property type="entry name" value="Cell_Envelope_Struct_Comp"/>
</dbReference>
<name>A0ABM8VIE2_9BACL</name>
<feature type="chain" id="PRO_5045200254" evidence="1">
    <location>
        <begin position="28"/>
        <end position="1290"/>
    </location>
</feature>
<sequence>MFTVKQRRAIIHTLLVSLILSSFGFIAAPQTAKAAALPEIFITEIIPNAKNIATPKYDEAYEMIELFNNSDQTVRLGDLKIVNQQGLNETDKEDNPWTYDAVEAEKTIPPYGVMVVWLKQSTNPFTFDDFYNFQLTKNPDLKRELVAVAIGTGVNLHNTMNRTLIIYKNNIRIVKASYIGLNSEDTADDKAIHYSYPKDGSIAMKKISVKVASTPGQVSDGQLPLPEINNPTVAWGDSKATISWIAPIVRGTSNYTHINIYDQSGTKVAGPITDTTSAVINDLVNGNDYTFTVKTVNDQITEGISFGVTLPVGKPSAIPLTEVENPTAVWGNKQVLISWKEPNIDNDFKINIYDMNGTLIGTVSKGTNSFNVTALENGVDYQFKLTTASQGRESSGVVMKTGYPTDGGAPAKPTGLTGSSVDGEIILHWTANTDADLAGYKIYFGDATKPTEEDKPISDKRIDADATQTSIHLRFSDFEDGYSYRFTLSAVDTSRLNSEKSAPVSVKYEGGPNGFKGIAGDKSVTLSWNPLSIDLLGYKVYQNNVPVSASVYTVTYSTYSYTVAGLTNGTKYNFAVTGVKDRSETPKSTTIELTPFAFTGIKMVDVPSTMSVGAGATVVVKALYDGKPEEEVTLNITYTSGDPSIVSIDTSGQAKALKPGKTYIEAKHGGFSAKQDIEVKAELTSLAISGIPTGTFFVGDKAQLKITATFNDNAISDVTTLATLTVTPISAANISSAGLLEAKSKGEASITASLSGKSVTTRVSISDKPAEVSSLEMTGIPTTFYAGDKVQLKVNAKYSDNTTKDVTASVVYTSSRPDIVAVSSSGLLEGKVKGETNITAAYGNKSVETKVTITDRTNNSCSNCVFYGSAPRTNSASSATLGSDAFKTSAAKDAAGRTVTKLEVDASRLSSAFSALNDTNNKVTLEYSGNEPVVQVSLPAEALQQGGKNKPDSKLTLRVGGVSYEIPLKAFNFEALAKELGTKVEKMNITFVFAAQSGQEADRVKAIAAARNAKPLTAGYDFAIQITAAGKTVEVKQLNGEYAIRTLEVTGNVDPSKSTGVLIDPARGTMYFVPTIFTTTGGKTQASIMSQSNSIYTVVELSRTFPDLKGHWSQNEVELLATKLVVSGVDDHNFAPDAQITRAQFATMLVTALGLSGLADNAKVTSKFNDVAASDWFASAVAVASEKGLISGYENNEFRPNANVTREEMAVMIARALQLVDKKNGPTAKLIQFSDGTSISSWASASVAKAVDTGIIQGVSDTSFEPGQNATRAQAATMLKRMLQYLKFMN</sequence>
<feature type="domain" description="Fibronectin type-III" evidence="2">
    <location>
        <begin position="502"/>
        <end position="599"/>
    </location>
</feature>
<dbReference type="RefSeq" id="WP_218099478.1">
    <property type="nucleotide sequence ID" value="NZ_CAJVCE010000008.1"/>
</dbReference>
<dbReference type="InterPro" id="IPR001322">
    <property type="entry name" value="Lamin_tail_dom"/>
</dbReference>
<keyword evidence="6" id="KW-1185">Reference proteome</keyword>
<protein>
    <submittedName>
        <fullName evidence="5">Uncharacterized protein</fullName>
    </submittedName>
</protein>
<feature type="domain" description="SLH" evidence="3">
    <location>
        <begin position="1100"/>
        <end position="1163"/>
    </location>
</feature>
<feature type="signal peptide" evidence="1">
    <location>
        <begin position="1"/>
        <end position="27"/>
    </location>
</feature>
<dbReference type="Pfam" id="PF00041">
    <property type="entry name" value="fn3"/>
    <property type="match status" value="3"/>
</dbReference>
<gene>
    <name evidence="5" type="ORF">PAECIP111802_03157</name>
</gene>
<evidence type="ECO:0000313" key="6">
    <source>
        <dbReference type="Proteomes" id="UP000730618"/>
    </source>
</evidence>
<dbReference type="Proteomes" id="UP000730618">
    <property type="component" value="Unassembled WGS sequence"/>
</dbReference>
<proteinExistence type="predicted"/>
<dbReference type="InterPro" id="IPR001119">
    <property type="entry name" value="SLH_dom"/>
</dbReference>
<dbReference type="Pfam" id="PF00395">
    <property type="entry name" value="SLH"/>
    <property type="match status" value="3"/>
</dbReference>
<organism evidence="5 6">
    <name type="scientific">Paenibacillus allorhizosphaerae</name>
    <dbReference type="NCBI Taxonomy" id="2849866"/>
    <lineage>
        <taxon>Bacteria</taxon>
        <taxon>Bacillati</taxon>
        <taxon>Bacillota</taxon>
        <taxon>Bacilli</taxon>
        <taxon>Bacillales</taxon>
        <taxon>Paenibacillaceae</taxon>
        <taxon>Paenibacillus</taxon>
    </lineage>
</organism>
<dbReference type="InterPro" id="IPR003343">
    <property type="entry name" value="Big_2"/>
</dbReference>
<reference evidence="5 6" key="1">
    <citation type="submission" date="2021-06" db="EMBL/GenBank/DDBJ databases">
        <authorList>
            <person name="Criscuolo A."/>
        </authorList>
    </citation>
    <scope>NUCLEOTIDE SEQUENCE [LARGE SCALE GENOMIC DNA]</scope>
    <source>
        <strain evidence="6">CIP 111802</strain>
    </source>
</reference>
<feature type="domain" description="SLH" evidence="3">
    <location>
        <begin position="1164"/>
        <end position="1227"/>
    </location>
</feature>
<accession>A0ABM8VIE2</accession>
<dbReference type="EMBL" id="CAJVCE010000008">
    <property type="protein sequence ID" value="CAG7644110.1"/>
    <property type="molecule type" value="Genomic_DNA"/>
</dbReference>
<dbReference type="SMART" id="SM00635">
    <property type="entry name" value="BID_2"/>
    <property type="match status" value="3"/>
</dbReference>
<evidence type="ECO:0000256" key="1">
    <source>
        <dbReference type="SAM" id="SignalP"/>
    </source>
</evidence>
<keyword evidence="1" id="KW-0732">Signal</keyword>
<evidence type="ECO:0000259" key="2">
    <source>
        <dbReference type="PROSITE" id="PS50853"/>
    </source>
</evidence>
<dbReference type="SMART" id="SM00060">
    <property type="entry name" value="FN3"/>
    <property type="match status" value="4"/>
</dbReference>
<dbReference type="PANTHER" id="PTHR43308:SF5">
    <property type="entry name" value="S-LAYER PROTEIN _ PEPTIDOGLYCAN ENDO-BETA-N-ACETYLGLUCOSAMINIDASE"/>
    <property type="match status" value="1"/>
</dbReference>
<evidence type="ECO:0000259" key="3">
    <source>
        <dbReference type="PROSITE" id="PS51272"/>
    </source>
</evidence>